<evidence type="ECO:0000256" key="1">
    <source>
        <dbReference type="ARBA" id="ARBA00023015"/>
    </source>
</evidence>
<dbReference type="Gene3D" id="3.40.50.2300">
    <property type="match status" value="2"/>
</dbReference>
<protein>
    <submittedName>
        <fullName evidence="5">LacI family DNA-binding transcriptional regulator</fullName>
    </submittedName>
</protein>
<dbReference type="InterPro" id="IPR000843">
    <property type="entry name" value="HTH_LacI"/>
</dbReference>
<dbReference type="InterPro" id="IPR046335">
    <property type="entry name" value="LacI/GalR-like_sensor"/>
</dbReference>
<organism evidence="5 6">
    <name type="scientific">Microbacterium betulae</name>
    <dbReference type="NCBI Taxonomy" id="2981139"/>
    <lineage>
        <taxon>Bacteria</taxon>
        <taxon>Bacillati</taxon>
        <taxon>Actinomycetota</taxon>
        <taxon>Actinomycetes</taxon>
        <taxon>Micrococcales</taxon>
        <taxon>Microbacteriaceae</taxon>
        <taxon>Microbacterium</taxon>
    </lineage>
</organism>
<feature type="domain" description="HTH lacI-type" evidence="4">
    <location>
        <begin position="1"/>
        <end position="50"/>
    </location>
</feature>
<keyword evidence="3" id="KW-0804">Transcription</keyword>
<dbReference type="SMART" id="SM00354">
    <property type="entry name" value="HTH_LACI"/>
    <property type="match status" value="1"/>
</dbReference>
<dbReference type="Pfam" id="PF00356">
    <property type="entry name" value="LacI"/>
    <property type="match status" value="1"/>
</dbReference>
<dbReference type="SUPFAM" id="SSF47413">
    <property type="entry name" value="lambda repressor-like DNA-binding domains"/>
    <property type="match status" value="1"/>
</dbReference>
<reference evidence="5 6" key="1">
    <citation type="submission" date="2023-02" db="EMBL/GenBank/DDBJ databases">
        <title>Microbacterium betulae sp. nov., isolated from birch wood.</title>
        <authorList>
            <person name="Pasciak M."/>
            <person name="Pawlik K.J."/>
            <person name="Martynowski D."/>
            <person name="Laczmanski L."/>
            <person name="Ciekot J."/>
            <person name="Szponar B."/>
            <person name="Wojcik-Fatla A."/>
            <person name="Mackiewicz B."/>
            <person name="Farian E."/>
            <person name="Cholewa G."/>
            <person name="Cholewa A."/>
            <person name="Dutkiewicz J."/>
        </authorList>
    </citation>
    <scope>NUCLEOTIDE SEQUENCE [LARGE SCALE GENOMIC DNA]</scope>
    <source>
        <strain evidence="5 6">AB</strain>
    </source>
</reference>
<dbReference type="InterPro" id="IPR028082">
    <property type="entry name" value="Peripla_BP_I"/>
</dbReference>
<keyword evidence="1" id="KW-0805">Transcription regulation</keyword>
<dbReference type="PROSITE" id="PS50932">
    <property type="entry name" value="HTH_LACI_2"/>
    <property type="match status" value="1"/>
</dbReference>
<dbReference type="KEGG" id="mbet:N8K70_16090"/>
<dbReference type="EMBL" id="CP118157">
    <property type="protein sequence ID" value="WOF22892.1"/>
    <property type="molecule type" value="Genomic_DNA"/>
</dbReference>
<proteinExistence type="predicted"/>
<dbReference type="PANTHER" id="PTHR30146:SF153">
    <property type="entry name" value="LACTOSE OPERON REPRESSOR"/>
    <property type="match status" value="1"/>
</dbReference>
<dbReference type="Proteomes" id="UP001305498">
    <property type="component" value="Chromosome"/>
</dbReference>
<sequence>MARLAGVSAQTVSRFFTGVGYVHADTRERISAAVDELGYRPNHAARNLRSRRSDSVGVLSMGGLNHGTATLLTGLSETARAVGFDLSTTHLDLDFAAEGWQEEARRSLERFLSIQVDGIIVATPVLGVEEVFPDPGDPTPLLTISERPHGGLASASMHSHGAGVQATEHLLSLGHTRVLHVAGPRTRNEAFERERGYREAMAAAGLEPLVAEGARDWTAESGFLAARSLDPSSFTAVFAANDELALGVMSAMSARGLTAPADFSIVGVDDMPSSAFFSPPLTSVRLDFRRLGREAFRLLHRLIRDDASPERVVVEPELVVRGSTARRPGAARARG</sequence>
<keyword evidence="2 5" id="KW-0238">DNA-binding</keyword>
<evidence type="ECO:0000256" key="3">
    <source>
        <dbReference type="ARBA" id="ARBA00023163"/>
    </source>
</evidence>
<evidence type="ECO:0000313" key="6">
    <source>
        <dbReference type="Proteomes" id="UP001305498"/>
    </source>
</evidence>
<keyword evidence="6" id="KW-1185">Reference proteome</keyword>
<evidence type="ECO:0000259" key="4">
    <source>
        <dbReference type="PROSITE" id="PS50932"/>
    </source>
</evidence>
<dbReference type="RefSeq" id="WP_317139364.1">
    <property type="nucleotide sequence ID" value="NZ_CP118157.1"/>
</dbReference>
<dbReference type="PANTHER" id="PTHR30146">
    <property type="entry name" value="LACI-RELATED TRANSCRIPTIONAL REPRESSOR"/>
    <property type="match status" value="1"/>
</dbReference>
<evidence type="ECO:0000256" key="2">
    <source>
        <dbReference type="ARBA" id="ARBA00023125"/>
    </source>
</evidence>
<dbReference type="InterPro" id="IPR010982">
    <property type="entry name" value="Lambda_DNA-bd_dom_sf"/>
</dbReference>
<accession>A0AA97I6R1</accession>
<dbReference type="Pfam" id="PF13377">
    <property type="entry name" value="Peripla_BP_3"/>
    <property type="match status" value="1"/>
</dbReference>
<dbReference type="CDD" id="cd01392">
    <property type="entry name" value="HTH_LacI"/>
    <property type="match status" value="1"/>
</dbReference>
<dbReference type="GO" id="GO:0003700">
    <property type="term" value="F:DNA-binding transcription factor activity"/>
    <property type="evidence" value="ECO:0007669"/>
    <property type="project" value="TreeGrafter"/>
</dbReference>
<gene>
    <name evidence="5" type="ORF">N8K70_16090</name>
</gene>
<dbReference type="GO" id="GO:0000976">
    <property type="term" value="F:transcription cis-regulatory region binding"/>
    <property type="evidence" value="ECO:0007669"/>
    <property type="project" value="TreeGrafter"/>
</dbReference>
<dbReference type="Gene3D" id="1.10.260.40">
    <property type="entry name" value="lambda repressor-like DNA-binding domains"/>
    <property type="match status" value="1"/>
</dbReference>
<dbReference type="SUPFAM" id="SSF53822">
    <property type="entry name" value="Periplasmic binding protein-like I"/>
    <property type="match status" value="1"/>
</dbReference>
<evidence type="ECO:0000313" key="5">
    <source>
        <dbReference type="EMBL" id="WOF22892.1"/>
    </source>
</evidence>
<dbReference type="AlphaFoldDB" id="A0AA97I6R1"/>
<name>A0AA97I6R1_9MICO</name>
<dbReference type="CDD" id="cd01574">
    <property type="entry name" value="PBP1_LacI"/>
    <property type="match status" value="1"/>
</dbReference>